<dbReference type="InterPro" id="IPR036457">
    <property type="entry name" value="PPM-type-like_dom_sf"/>
</dbReference>
<dbReference type="PANTHER" id="PTHR47992">
    <property type="entry name" value="PROTEIN PHOSPHATASE"/>
    <property type="match status" value="1"/>
</dbReference>
<dbReference type="Gene3D" id="3.60.40.10">
    <property type="entry name" value="PPM-type phosphatase domain"/>
    <property type="match status" value="1"/>
</dbReference>
<evidence type="ECO:0000256" key="2">
    <source>
        <dbReference type="ARBA" id="ARBA00001946"/>
    </source>
</evidence>
<evidence type="ECO:0000313" key="11">
    <source>
        <dbReference type="EMBL" id="KAJ9551155.1"/>
    </source>
</evidence>
<evidence type="ECO:0000256" key="4">
    <source>
        <dbReference type="ARBA" id="ARBA00022723"/>
    </source>
</evidence>
<reference evidence="11" key="1">
    <citation type="submission" date="2023-03" db="EMBL/GenBank/DDBJ databases">
        <title>Chromosome-scale reference genome and RAD-based genetic map of yellow starthistle (Centaurea solstitialis) reveal putative structural variation and QTLs associated with invader traits.</title>
        <authorList>
            <person name="Reatini B."/>
            <person name="Cang F.A."/>
            <person name="Jiang Q."/>
            <person name="Mckibben M.T.W."/>
            <person name="Barker M.S."/>
            <person name="Rieseberg L.H."/>
            <person name="Dlugosch K.M."/>
        </authorList>
    </citation>
    <scope>NUCLEOTIDE SEQUENCE</scope>
    <source>
        <strain evidence="11">CAN-66</strain>
        <tissue evidence="11">Leaf</tissue>
    </source>
</reference>
<dbReference type="FunFam" id="3.60.40.10:FF:000291">
    <property type="entry name" value="Protein phosphatase 2C 50"/>
    <property type="match status" value="1"/>
</dbReference>
<keyword evidence="6" id="KW-0460">Magnesium</keyword>
<keyword evidence="8" id="KW-0464">Manganese</keyword>
<keyword evidence="4" id="KW-0479">Metal-binding</keyword>
<dbReference type="GO" id="GO:0046872">
    <property type="term" value="F:metal ion binding"/>
    <property type="evidence" value="ECO:0007669"/>
    <property type="project" value="UniProtKB-KW"/>
</dbReference>
<organism evidence="11 12">
    <name type="scientific">Centaurea solstitialis</name>
    <name type="common">yellow star-thistle</name>
    <dbReference type="NCBI Taxonomy" id="347529"/>
    <lineage>
        <taxon>Eukaryota</taxon>
        <taxon>Viridiplantae</taxon>
        <taxon>Streptophyta</taxon>
        <taxon>Embryophyta</taxon>
        <taxon>Tracheophyta</taxon>
        <taxon>Spermatophyta</taxon>
        <taxon>Magnoliopsida</taxon>
        <taxon>eudicotyledons</taxon>
        <taxon>Gunneridae</taxon>
        <taxon>Pentapetalae</taxon>
        <taxon>asterids</taxon>
        <taxon>campanulids</taxon>
        <taxon>Asterales</taxon>
        <taxon>Asteraceae</taxon>
        <taxon>Carduoideae</taxon>
        <taxon>Cardueae</taxon>
        <taxon>Centaureinae</taxon>
        <taxon>Centaurea</taxon>
    </lineage>
</organism>
<keyword evidence="12" id="KW-1185">Reference proteome</keyword>
<dbReference type="AlphaFoldDB" id="A0AA38TAI8"/>
<dbReference type="InterPro" id="IPR001932">
    <property type="entry name" value="PPM-type_phosphatase-like_dom"/>
</dbReference>
<feature type="domain" description="PPM-type phosphatase" evidence="10">
    <location>
        <begin position="8"/>
        <end position="268"/>
    </location>
</feature>
<evidence type="ECO:0000256" key="6">
    <source>
        <dbReference type="ARBA" id="ARBA00022842"/>
    </source>
</evidence>
<evidence type="ECO:0000256" key="1">
    <source>
        <dbReference type="ARBA" id="ARBA00001936"/>
    </source>
</evidence>
<sequence length="274" mass="30616">MEVKAYTSWGKVSSIGRRPTMEDAIWVSPNLLKYQDSPMHFFAVYDGHGGSEVAVYSSMRFHEILARHWDAETLIEDEKMKELLVRSFEELDRELPSVKGYREDIGSTALVALVSTSDIFVANIGDSRAVLCRTTEVLPLSDDHKPDRADEQKRIEDLDGLVLNNEGARVFGVLAMSRSLGDMYMRPWVIPTPEVKAFRRTTSDECVVIATDGLWDVLTNDEAAKIALKVLEKKRGSKNAAQVAANYLLRFATKKGSSDNISIIVIDLKSPFGD</sequence>
<dbReference type="PROSITE" id="PS51746">
    <property type="entry name" value="PPM_2"/>
    <property type="match status" value="1"/>
</dbReference>
<keyword evidence="7 9" id="KW-0904">Protein phosphatase</keyword>
<dbReference type="SUPFAM" id="SSF81606">
    <property type="entry name" value="PP2C-like"/>
    <property type="match status" value="1"/>
</dbReference>
<comment type="cofactor">
    <cofactor evidence="2">
        <name>Mg(2+)</name>
        <dbReference type="ChEBI" id="CHEBI:18420"/>
    </cofactor>
</comment>
<evidence type="ECO:0000313" key="12">
    <source>
        <dbReference type="Proteomes" id="UP001172457"/>
    </source>
</evidence>
<protein>
    <recommendedName>
        <fullName evidence="3">protein-serine/threonine phosphatase</fullName>
        <ecNumber evidence="3">3.1.3.16</ecNumber>
    </recommendedName>
</protein>
<comment type="caution">
    <text evidence="11">The sequence shown here is derived from an EMBL/GenBank/DDBJ whole genome shotgun (WGS) entry which is preliminary data.</text>
</comment>
<dbReference type="InterPro" id="IPR000222">
    <property type="entry name" value="PP2C_BS"/>
</dbReference>
<evidence type="ECO:0000256" key="7">
    <source>
        <dbReference type="ARBA" id="ARBA00022912"/>
    </source>
</evidence>
<gene>
    <name evidence="11" type="ORF">OSB04_015200</name>
</gene>
<evidence type="ECO:0000256" key="8">
    <source>
        <dbReference type="ARBA" id="ARBA00023211"/>
    </source>
</evidence>
<dbReference type="EC" id="3.1.3.16" evidence="3"/>
<dbReference type="GO" id="GO:0004722">
    <property type="term" value="F:protein serine/threonine phosphatase activity"/>
    <property type="evidence" value="ECO:0007669"/>
    <property type="project" value="UniProtKB-EC"/>
</dbReference>
<name>A0AA38TAI8_9ASTR</name>
<dbReference type="Proteomes" id="UP001172457">
    <property type="component" value="Chromosome 4"/>
</dbReference>
<dbReference type="Pfam" id="PF00481">
    <property type="entry name" value="PP2C"/>
    <property type="match status" value="1"/>
</dbReference>
<dbReference type="CDD" id="cd00143">
    <property type="entry name" value="PP2Cc"/>
    <property type="match status" value="1"/>
</dbReference>
<dbReference type="InterPro" id="IPR015655">
    <property type="entry name" value="PP2C"/>
</dbReference>
<dbReference type="PROSITE" id="PS01032">
    <property type="entry name" value="PPM_1"/>
    <property type="match status" value="1"/>
</dbReference>
<proteinExistence type="inferred from homology"/>
<evidence type="ECO:0000256" key="3">
    <source>
        <dbReference type="ARBA" id="ARBA00013081"/>
    </source>
</evidence>
<evidence type="ECO:0000259" key="10">
    <source>
        <dbReference type="PROSITE" id="PS51746"/>
    </source>
</evidence>
<evidence type="ECO:0000256" key="5">
    <source>
        <dbReference type="ARBA" id="ARBA00022801"/>
    </source>
</evidence>
<comment type="cofactor">
    <cofactor evidence="1">
        <name>Mn(2+)</name>
        <dbReference type="ChEBI" id="CHEBI:29035"/>
    </cofactor>
</comment>
<accession>A0AA38TAI8</accession>
<keyword evidence="5 9" id="KW-0378">Hydrolase</keyword>
<dbReference type="EMBL" id="JARYMX010000004">
    <property type="protein sequence ID" value="KAJ9551155.1"/>
    <property type="molecule type" value="Genomic_DNA"/>
</dbReference>
<comment type="similarity">
    <text evidence="9">Belongs to the PP2C family.</text>
</comment>
<evidence type="ECO:0000256" key="9">
    <source>
        <dbReference type="RuleBase" id="RU003465"/>
    </source>
</evidence>
<dbReference type="SMART" id="SM00331">
    <property type="entry name" value="PP2C_SIG"/>
    <property type="match status" value="1"/>
</dbReference>
<dbReference type="SMART" id="SM00332">
    <property type="entry name" value="PP2Cc"/>
    <property type="match status" value="1"/>
</dbReference>